<evidence type="ECO:0000256" key="6">
    <source>
        <dbReference type="ARBA" id="ARBA00023163"/>
    </source>
</evidence>
<reference evidence="10 11" key="1">
    <citation type="submission" date="2016-12" db="EMBL/GenBank/DDBJ databases">
        <title>The genomes of Aspergillus section Nigri reveals drivers in fungal speciation.</title>
        <authorList>
            <consortium name="DOE Joint Genome Institute"/>
            <person name="Vesth T.C."/>
            <person name="Nybo J."/>
            <person name="Theobald S."/>
            <person name="Brandl J."/>
            <person name="Frisvad J.C."/>
            <person name="Nielsen K.F."/>
            <person name="Lyhne E.K."/>
            <person name="Kogle M.E."/>
            <person name="Kuo A."/>
            <person name="Riley R."/>
            <person name="Clum A."/>
            <person name="Nolan M."/>
            <person name="Lipzen A."/>
            <person name="Salamov A."/>
            <person name="Henrissat B."/>
            <person name="Wiebenga A."/>
            <person name="De Vries R.P."/>
            <person name="Grigoriev I.V."/>
            <person name="Mortensen U.H."/>
            <person name="Andersen M.R."/>
            <person name="Baker S.E."/>
        </authorList>
    </citation>
    <scope>NUCLEOTIDE SEQUENCE [LARGE SCALE GENOMIC DNA]</scope>
    <source>
        <strain evidence="10 11">CBS 117.55</strain>
    </source>
</reference>
<evidence type="ECO:0000256" key="7">
    <source>
        <dbReference type="ARBA" id="ARBA00023242"/>
    </source>
</evidence>
<keyword evidence="3" id="KW-0698">rRNA processing</keyword>
<evidence type="ECO:0000313" key="11">
    <source>
        <dbReference type="Proteomes" id="UP000247233"/>
    </source>
</evidence>
<name>A0A317UYZ4_9EURO</name>
<keyword evidence="5" id="KW-0677">Repeat</keyword>
<dbReference type="OrthoDB" id="4096at2759"/>
<comment type="caution">
    <text evidence="10">The sequence shown here is derived from an EMBL/GenBank/DDBJ whole genome shotgun (WGS) entry which is preliminary data.</text>
</comment>
<dbReference type="Pfam" id="PF23869">
    <property type="entry name" value="Beta-prop_WDR75_1st"/>
    <property type="match status" value="1"/>
</dbReference>
<accession>A0A317UYZ4</accession>
<dbReference type="GeneID" id="37070611"/>
<dbReference type="PROSITE" id="PS50294">
    <property type="entry name" value="WD_REPEATS_REGION"/>
    <property type="match status" value="1"/>
</dbReference>
<keyword evidence="7" id="KW-0539">Nucleus</keyword>
<comment type="subcellular location">
    <subcellularLocation>
        <location evidence="1">Nucleus</location>
        <location evidence="1">Nucleolus</location>
    </subcellularLocation>
</comment>
<dbReference type="GO" id="GO:0032040">
    <property type="term" value="C:small-subunit processome"/>
    <property type="evidence" value="ECO:0007669"/>
    <property type="project" value="InterPro"/>
</dbReference>
<dbReference type="InterPro" id="IPR001680">
    <property type="entry name" value="WD40_rpt"/>
</dbReference>
<gene>
    <name evidence="10" type="ORF">BO70DRAFT_433033</name>
</gene>
<dbReference type="GO" id="GO:0045943">
    <property type="term" value="P:positive regulation of transcription by RNA polymerase I"/>
    <property type="evidence" value="ECO:0007669"/>
    <property type="project" value="InterPro"/>
</dbReference>
<sequence>MATPMSHNLGRLSKRSRAADAAQGKTMQSDDARVKRRRTSHSKNQAREEVNVSITAQKDSNMVSDPQKLAASSDTIHKGDIPLGSWSSFSVAAGQYSNLDPIFTPDDEYILLGLETTVHVYSLATSRLLRALQLHDGDRIVGFKLSPEDPKCLYIIASSGSVSKWDWLSGEQCSYWDACYRTVSVDVCLDDSEADSLFFLREHNDGKRQIVVRHLNDAELQDNTILETNVQINHLRVACKGQFVIAHGDQHVFFGRTSIGQSSRPLQYTWREMNHSVSVVCVDVRPHTISHRPGVQSPKDQRSLGKIDIGFGALDGSILVYHDILRFFDDDDGRQGGKNVTPRRLHWHRSSVNSVRWSRDGNYIISGGNESVMVLWQLDTGRKQFLPHLSSPIGNIVVSTSGNSYAVKLADNSITVLSARELQPSSTITGLQLCPKEKNLLQNTSEKTGVSPDTIAAALHPQNPDHLLITVPASRQLTQDGQPLATASVLQTYDIRTNRHVSRQALARTNATTLKVGPEGSHIVTPDVSHLCVSKDGKWMATVDNWSPYSKDLQALYRDETGFHRELEGSEDIFLKFWRWSSSSSVWELVTRIDSPHFTNNGPSRVLRLAVREHSHEFATIGSDSVLRFWCASIRQRSGLKPHDSAQPVETWKCRNTIDLKSYLNVDVVDRLSAASMAFSPDGSVLAVCLGSTPRTNAGLAILINAQTCSIHYSRVGLYVGLPCAAAFMGSRLVIASTESLSIWDTVDDLVRTIGLSVPGSASAKQPRLLAVNSETQSLAVSAQYPASQHSLDNRHTSTPSIQVYDIATLSLLSETILARPPVALLSTLHSSDYVVVDSGANVQRLGRLGKNLQSNHSPDLISHLNMGLANLFGRQGTRHKDSERTAVELSLATPGLRGELASVFGDAPPSVMAPANMIFRHVVDALSA</sequence>
<keyword evidence="4 8" id="KW-0853">WD repeat</keyword>
<evidence type="ECO:0000256" key="2">
    <source>
        <dbReference type="ARBA" id="ARBA00022517"/>
    </source>
</evidence>
<dbReference type="AlphaFoldDB" id="A0A317UYZ4"/>
<evidence type="ECO:0000256" key="5">
    <source>
        <dbReference type="ARBA" id="ARBA00022737"/>
    </source>
</evidence>
<dbReference type="GO" id="GO:0006364">
    <property type="term" value="P:rRNA processing"/>
    <property type="evidence" value="ECO:0007669"/>
    <property type="project" value="UniProtKB-KW"/>
</dbReference>
<dbReference type="STRING" id="1448321.A0A317UYZ4"/>
<dbReference type="PANTHER" id="PTHR44215">
    <property type="entry name" value="WD REPEAT-CONTAINING PROTEIN 75"/>
    <property type="match status" value="1"/>
</dbReference>
<organism evidence="10 11">
    <name type="scientific">Aspergillus heteromorphus CBS 117.55</name>
    <dbReference type="NCBI Taxonomy" id="1448321"/>
    <lineage>
        <taxon>Eukaryota</taxon>
        <taxon>Fungi</taxon>
        <taxon>Dikarya</taxon>
        <taxon>Ascomycota</taxon>
        <taxon>Pezizomycotina</taxon>
        <taxon>Eurotiomycetes</taxon>
        <taxon>Eurotiomycetidae</taxon>
        <taxon>Eurotiales</taxon>
        <taxon>Aspergillaceae</taxon>
        <taxon>Aspergillus</taxon>
        <taxon>Aspergillus subgen. Circumdati</taxon>
    </lineage>
</organism>
<dbReference type="SUPFAM" id="SSF50978">
    <property type="entry name" value="WD40 repeat-like"/>
    <property type="match status" value="2"/>
</dbReference>
<evidence type="ECO:0000256" key="3">
    <source>
        <dbReference type="ARBA" id="ARBA00022552"/>
    </source>
</evidence>
<dbReference type="InterPro" id="IPR053826">
    <property type="entry name" value="WDR75"/>
</dbReference>
<feature type="region of interest" description="Disordered" evidence="9">
    <location>
        <begin position="1"/>
        <end position="49"/>
    </location>
</feature>
<dbReference type="GO" id="GO:0003723">
    <property type="term" value="F:RNA binding"/>
    <property type="evidence" value="ECO:0007669"/>
    <property type="project" value="InterPro"/>
</dbReference>
<dbReference type="GO" id="GO:2000234">
    <property type="term" value="P:positive regulation of rRNA processing"/>
    <property type="evidence" value="ECO:0007669"/>
    <property type="project" value="TreeGrafter"/>
</dbReference>
<evidence type="ECO:0000256" key="4">
    <source>
        <dbReference type="ARBA" id="ARBA00022574"/>
    </source>
</evidence>
<dbReference type="SMART" id="SM00320">
    <property type="entry name" value="WD40"/>
    <property type="match status" value="3"/>
</dbReference>
<dbReference type="PROSITE" id="PS50082">
    <property type="entry name" value="WD_REPEATS_2"/>
    <property type="match status" value="1"/>
</dbReference>
<dbReference type="PANTHER" id="PTHR44215:SF1">
    <property type="entry name" value="WD REPEAT-CONTAINING PROTEIN 75"/>
    <property type="match status" value="1"/>
</dbReference>
<evidence type="ECO:0000313" key="10">
    <source>
        <dbReference type="EMBL" id="PWY66856.1"/>
    </source>
</evidence>
<dbReference type="VEuPathDB" id="FungiDB:BO70DRAFT_433033"/>
<dbReference type="EMBL" id="MSFL01000042">
    <property type="protein sequence ID" value="PWY66856.1"/>
    <property type="molecule type" value="Genomic_DNA"/>
</dbReference>
<dbReference type="InterPro" id="IPR036322">
    <property type="entry name" value="WD40_repeat_dom_sf"/>
</dbReference>
<evidence type="ECO:0000256" key="9">
    <source>
        <dbReference type="SAM" id="MobiDB-lite"/>
    </source>
</evidence>
<proteinExistence type="predicted"/>
<keyword evidence="6" id="KW-0804">Transcription</keyword>
<evidence type="ECO:0000256" key="1">
    <source>
        <dbReference type="ARBA" id="ARBA00004604"/>
    </source>
</evidence>
<protein>
    <submittedName>
        <fullName evidence="10">WD40 repeat-like protein</fullName>
    </submittedName>
</protein>
<dbReference type="RefSeq" id="XP_025394920.1">
    <property type="nucleotide sequence ID" value="XM_025548374.1"/>
</dbReference>
<dbReference type="Proteomes" id="UP000247233">
    <property type="component" value="Unassembled WGS sequence"/>
</dbReference>
<feature type="repeat" description="WD" evidence="8">
    <location>
        <begin position="345"/>
        <end position="386"/>
    </location>
</feature>
<keyword evidence="11" id="KW-1185">Reference proteome</keyword>
<dbReference type="InterPro" id="IPR015943">
    <property type="entry name" value="WD40/YVTN_repeat-like_dom_sf"/>
</dbReference>
<dbReference type="Gene3D" id="2.130.10.10">
    <property type="entry name" value="YVTN repeat-like/Quinoprotein amine dehydrogenase"/>
    <property type="match status" value="3"/>
</dbReference>
<evidence type="ECO:0000256" key="8">
    <source>
        <dbReference type="PROSITE-ProRule" id="PRU00221"/>
    </source>
</evidence>
<keyword evidence="2" id="KW-0690">Ribosome biogenesis</keyword>